<accession>A0A4V6PNJ1</accession>
<comment type="caution">
    <text evidence="1">The sequence shown here is derived from an EMBL/GenBank/DDBJ whole genome shotgun (WGS) entry which is preliminary data.</text>
</comment>
<proteinExistence type="predicted"/>
<dbReference type="InterPro" id="IPR011989">
    <property type="entry name" value="ARM-like"/>
</dbReference>
<dbReference type="EMBL" id="SMZX01000001">
    <property type="protein sequence ID" value="TDL45953.1"/>
    <property type="molecule type" value="Genomic_DNA"/>
</dbReference>
<dbReference type="AlphaFoldDB" id="A0A4V6PNJ1"/>
<dbReference type="RefSeq" id="WP_133399019.1">
    <property type="nucleotide sequence ID" value="NZ_SMZX01000001.1"/>
</dbReference>
<evidence type="ECO:0000313" key="2">
    <source>
        <dbReference type="Proteomes" id="UP000295633"/>
    </source>
</evidence>
<dbReference type="SUPFAM" id="SSF48371">
    <property type="entry name" value="ARM repeat"/>
    <property type="match status" value="1"/>
</dbReference>
<organism evidence="1 2">
    <name type="scientific">Microbacterium oleivorans</name>
    <dbReference type="NCBI Taxonomy" id="273677"/>
    <lineage>
        <taxon>Bacteria</taxon>
        <taxon>Bacillati</taxon>
        <taxon>Actinomycetota</taxon>
        <taxon>Actinomycetes</taxon>
        <taxon>Micrococcales</taxon>
        <taxon>Microbacteriaceae</taxon>
        <taxon>Microbacterium</taxon>
    </lineage>
</organism>
<evidence type="ECO:0000313" key="1">
    <source>
        <dbReference type="EMBL" id="TDL45953.1"/>
    </source>
</evidence>
<protein>
    <submittedName>
        <fullName evidence="1">HEAT repeat domain-containing protein</fullName>
    </submittedName>
</protein>
<gene>
    <name evidence="1" type="ORF">E2R54_05830</name>
</gene>
<reference evidence="1 2" key="1">
    <citation type="submission" date="2019-03" db="EMBL/GenBank/DDBJ databases">
        <title>Genome Sequencing and Assembly of Various Microbes Isolated from Partially Reclaimed Soil and Acid Mine Drainage (AMD) Site.</title>
        <authorList>
            <person name="Steinbock B."/>
            <person name="Bechtold R."/>
            <person name="Sevigny J.L."/>
            <person name="Thomas D."/>
            <person name="Cuthill L.R."/>
            <person name="Aveiro Johannsen E.J."/>
            <person name="Thomas K."/>
            <person name="Ghosh A."/>
        </authorList>
    </citation>
    <scope>NUCLEOTIDE SEQUENCE [LARGE SCALE GENOMIC DNA]</scope>
    <source>
        <strain evidence="1 2">F-B2</strain>
    </source>
</reference>
<name>A0A4V6PNJ1_9MICO</name>
<dbReference type="Proteomes" id="UP000295633">
    <property type="component" value="Unassembled WGS sequence"/>
</dbReference>
<dbReference type="InterPro" id="IPR016024">
    <property type="entry name" value="ARM-type_fold"/>
</dbReference>
<dbReference type="Gene3D" id="1.25.10.10">
    <property type="entry name" value="Leucine-rich Repeat Variant"/>
    <property type="match status" value="1"/>
</dbReference>
<dbReference type="STRING" id="273677.BW34_01821"/>
<sequence>MTETTAADRLEAALASLDPSARVQAAMTAGTHPRSEYIPVLVAQCRIEPQFLVREMLTWALTRHDADEVIDRLLVELGSRGAQVRAQALHTMSKIGGPRVWPAITADLLKDADDAVARVAWRTAARHVPAAEASALATTLATQFARGEDDTQRSLSEAFATLGEPARPQVDWALATGGPYTRAHAAVTARLMDDPEATYDEAVAAASA</sequence>